<dbReference type="HOGENOM" id="CLU_2289869_0_0_10"/>
<reference evidence="1" key="1">
    <citation type="submission" date="2011-03" db="EMBL/GenBank/DDBJ databases">
        <title>Complete sequence of Sphingobacterium sp. 21.</title>
        <authorList>
            <consortium name="US DOE Joint Genome Institute"/>
            <person name="Lucas S."/>
            <person name="Copeland A."/>
            <person name="Lapidus A."/>
            <person name="Cheng J.-F."/>
            <person name="Goodwin L."/>
            <person name="Pitluck S."/>
            <person name="Davenport K."/>
            <person name="Detter J.C."/>
            <person name="Han C."/>
            <person name="Tapia R."/>
            <person name="Land M."/>
            <person name="Hauser L."/>
            <person name="Kyrpides N."/>
            <person name="Ivanova N."/>
            <person name="Ovchinnikova G."/>
            <person name="Pagani I."/>
            <person name="Siebers A.K."/>
            <person name="Allgaier M."/>
            <person name="Thelen M.P."/>
            <person name="Hugenholtz P."/>
            <person name="Woyke T."/>
        </authorList>
    </citation>
    <scope>NUCLEOTIDE SEQUENCE</scope>
    <source>
        <strain evidence="1">21</strain>
    </source>
</reference>
<gene>
    <name evidence="1" type="ordered locus">Sph21_3458</name>
</gene>
<proteinExistence type="predicted"/>
<dbReference type="AlphaFoldDB" id="F4C2B8"/>
<name>F4C2B8_SPHS2</name>
<dbReference type="STRING" id="743722.Sph21_3458"/>
<dbReference type="PATRIC" id="fig|743722.3.peg.3698"/>
<accession>F4C2B8</accession>
<dbReference type="EMBL" id="CP002584">
    <property type="protein sequence ID" value="ADZ79996.1"/>
    <property type="molecule type" value="Genomic_DNA"/>
</dbReference>
<dbReference type="KEGG" id="shg:Sph21_3458"/>
<protein>
    <submittedName>
        <fullName evidence="1">Uncharacterized protein</fullName>
    </submittedName>
</protein>
<evidence type="ECO:0000313" key="1">
    <source>
        <dbReference type="EMBL" id="ADZ79996.1"/>
    </source>
</evidence>
<organism evidence="1">
    <name type="scientific">Sphingobacterium sp. (strain 21)</name>
    <dbReference type="NCBI Taxonomy" id="743722"/>
    <lineage>
        <taxon>Bacteria</taxon>
        <taxon>Pseudomonadati</taxon>
        <taxon>Bacteroidota</taxon>
        <taxon>Sphingobacteriia</taxon>
        <taxon>Sphingobacteriales</taxon>
        <taxon>Sphingobacteriaceae</taxon>
        <taxon>Sphingobacterium</taxon>
    </lineage>
</organism>
<sequence length="101" mass="11957">MSKVKAQLASIGAMIKNVKALIDLRILQFSETEPNAYLFRELWYNKDRRFKLEFCKNLLTYWHISRQTSIDQLQEYTLAVFDKETGDLMATYHMKNGLYVV</sequence>